<comment type="caution">
    <text evidence="1">The sequence shown here is derived from an EMBL/GenBank/DDBJ whole genome shotgun (WGS) entry which is preliminary data.</text>
</comment>
<name>A0ACC1M1G5_9FUNG</name>
<accession>A0ACC1M1G5</accession>
<sequence length="137" mass="15039">MSETDEFQYDSIVSDPGVYTGFLDTTTTAATSNGQRPQQTNSSSLLTPVATDRAQTPPPRHDNTHDYGGINDSTPSLAVSTPNSEKFHLEFEHERMNYPQLSNTSIQSQFGLKSGIYNNRPTDDINGTESTTDFSAK</sequence>
<evidence type="ECO:0000313" key="1">
    <source>
        <dbReference type="EMBL" id="KAJ2892561.1"/>
    </source>
</evidence>
<gene>
    <name evidence="1" type="ORF">IWW38_003172</name>
</gene>
<proteinExistence type="predicted"/>
<reference evidence="1" key="1">
    <citation type="submission" date="2022-07" db="EMBL/GenBank/DDBJ databases">
        <title>Phylogenomic reconstructions and comparative analyses of Kickxellomycotina fungi.</title>
        <authorList>
            <person name="Reynolds N.K."/>
            <person name="Stajich J.E."/>
            <person name="Barry K."/>
            <person name="Grigoriev I.V."/>
            <person name="Crous P."/>
            <person name="Smith M.E."/>
        </authorList>
    </citation>
    <scope>NUCLEOTIDE SEQUENCE</scope>
    <source>
        <strain evidence="1">CBS 190363</strain>
    </source>
</reference>
<evidence type="ECO:0000313" key="2">
    <source>
        <dbReference type="Proteomes" id="UP001139981"/>
    </source>
</evidence>
<keyword evidence="2" id="KW-1185">Reference proteome</keyword>
<dbReference type="EMBL" id="JANBVB010000705">
    <property type="protein sequence ID" value="KAJ2892561.1"/>
    <property type="molecule type" value="Genomic_DNA"/>
</dbReference>
<dbReference type="Proteomes" id="UP001139981">
    <property type="component" value="Unassembled WGS sequence"/>
</dbReference>
<protein>
    <submittedName>
        <fullName evidence="1">Uncharacterized protein</fullName>
    </submittedName>
</protein>
<organism evidence="1 2">
    <name type="scientific">Coemansia aciculifera</name>
    <dbReference type="NCBI Taxonomy" id="417176"/>
    <lineage>
        <taxon>Eukaryota</taxon>
        <taxon>Fungi</taxon>
        <taxon>Fungi incertae sedis</taxon>
        <taxon>Zoopagomycota</taxon>
        <taxon>Kickxellomycotina</taxon>
        <taxon>Kickxellomycetes</taxon>
        <taxon>Kickxellales</taxon>
        <taxon>Kickxellaceae</taxon>
        <taxon>Coemansia</taxon>
    </lineage>
</organism>